<keyword evidence="2" id="KW-1185">Reference proteome</keyword>
<dbReference type="InterPro" id="IPR036782">
    <property type="entry name" value="NE0471-like_N"/>
</dbReference>
<comment type="caution">
    <text evidence="1">The sequence shown here is derived from an EMBL/GenBank/DDBJ whole genome shotgun (WGS) entry which is preliminary data.</text>
</comment>
<protein>
    <submittedName>
        <fullName evidence="1">Uncharacterized protein DUF2442</fullName>
    </submittedName>
</protein>
<name>A0A4R1R3A0_9FIRM</name>
<dbReference type="Gene3D" id="3.30.2020.10">
    <property type="entry name" value="NE0471-like N-terminal domain"/>
    <property type="match status" value="1"/>
</dbReference>
<accession>A0A4R1R3A0</accession>
<evidence type="ECO:0000313" key="1">
    <source>
        <dbReference type="EMBL" id="TCL59869.1"/>
    </source>
</evidence>
<dbReference type="Proteomes" id="UP000295718">
    <property type="component" value="Unassembled WGS sequence"/>
</dbReference>
<reference evidence="1 2" key="1">
    <citation type="submission" date="2019-03" db="EMBL/GenBank/DDBJ databases">
        <title>Genomic Encyclopedia of Type Strains, Phase IV (KMG-IV): sequencing the most valuable type-strain genomes for metagenomic binning, comparative biology and taxonomic classification.</title>
        <authorList>
            <person name="Goeker M."/>
        </authorList>
    </citation>
    <scope>NUCLEOTIDE SEQUENCE [LARGE SCALE GENOMIC DNA]</scope>
    <source>
        <strain evidence="1 2">DSM 100556</strain>
    </source>
</reference>
<organism evidence="1 2">
    <name type="scientific">Kineothrix alysoides</name>
    <dbReference type="NCBI Taxonomy" id="1469948"/>
    <lineage>
        <taxon>Bacteria</taxon>
        <taxon>Bacillati</taxon>
        <taxon>Bacillota</taxon>
        <taxon>Clostridia</taxon>
        <taxon>Lachnospirales</taxon>
        <taxon>Lachnospiraceae</taxon>
        <taxon>Kineothrix</taxon>
    </lineage>
</organism>
<gene>
    <name evidence="1" type="ORF">EDD76_10358</name>
</gene>
<proteinExistence type="predicted"/>
<dbReference type="SUPFAM" id="SSF143880">
    <property type="entry name" value="NE0471 N-terminal domain-like"/>
    <property type="match status" value="1"/>
</dbReference>
<dbReference type="AlphaFoldDB" id="A0A4R1R3A0"/>
<sequence>MYTYFNREQTIREEFKISKIIKVTPNDNYTLLIEFEYGNQVLFNMERMVKTLPYCALSNLELFREVRMEEKAIYWDTDKPTLIPLRFTVDNILFTIRDYTD</sequence>
<dbReference type="EMBL" id="SLUO01000003">
    <property type="protein sequence ID" value="TCL59869.1"/>
    <property type="molecule type" value="Genomic_DNA"/>
</dbReference>
<evidence type="ECO:0000313" key="2">
    <source>
        <dbReference type="Proteomes" id="UP000295718"/>
    </source>
</evidence>